<comment type="function">
    <text evidence="10">Component of the PEX1-PEX6 AAA ATPase complex, a protein dislocase complex that mediates the ATP-dependent extraction of the PEX5 receptor from peroxisomal membranes, an essential step for PEX5 recycling. Specifically recognizes PEX5 monoubiquitinated at 'Cys-6', and pulls it out of the peroxisome lumen through the PEX2-PEX10-PEX12 retrotranslocation channel. Extraction by the PEX1-PEX6 AAA ATPase complex is accompanied by unfolding of the TPR repeats and release of bound cargo from PEX5.</text>
</comment>
<protein>
    <recommendedName>
        <fullName evidence="8">Peroxisomal ATPase PEX6</fullName>
    </recommendedName>
    <alternativeName>
        <fullName evidence="9">Peroxin-6</fullName>
    </alternativeName>
</protein>
<dbReference type="OrthoDB" id="5553750at2759"/>
<keyword evidence="2" id="KW-0962">Peroxisome biogenesis</keyword>
<dbReference type="InterPro" id="IPR041569">
    <property type="entry name" value="AAA_lid_3"/>
</dbReference>
<dbReference type="GO" id="GO:0016558">
    <property type="term" value="P:protein import into peroxisome matrix"/>
    <property type="evidence" value="ECO:0007669"/>
    <property type="project" value="TreeGrafter"/>
</dbReference>
<evidence type="ECO:0000256" key="11">
    <source>
        <dbReference type="ARBA" id="ARBA00048778"/>
    </source>
</evidence>
<dbReference type="InterPro" id="IPR003959">
    <property type="entry name" value="ATPase_AAA_core"/>
</dbReference>
<dbReference type="FunFam" id="1.10.8.60:FF:000039">
    <property type="entry name" value="peroxisome biogenesis factor 6"/>
    <property type="match status" value="1"/>
</dbReference>
<dbReference type="InterPro" id="IPR003960">
    <property type="entry name" value="ATPase_AAA_CS"/>
</dbReference>
<comment type="similarity">
    <text evidence="1">Belongs to the AAA ATPase family.</text>
</comment>
<dbReference type="GO" id="GO:0012505">
    <property type="term" value="C:endomembrane system"/>
    <property type="evidence" value="ECO:0007669"/>
    <property type="project" value="UniProtKB-SubCell"/>
</dbReference>
<sequence length="1047" mass="116052">MTVPMNEDHKGNVADLEPVDPVEVSVQFVDPSSPSTTTSRSAIVSSTLQNQLFRKPLNNNTKYISIQYIGSTSLPTPITYPVSFASVSDISTIIVTDSATFSEDSPTITNCIIQPTIPVNLSKTIISLPGDLYHLLKSHKPKEINASLRNQGVGLIREGDSIFNGKVLLCEPNEEGMISEETEIIVTRSDELEIDEDDNDDETDETSNLINQFENGDFSFTREKKPMSFNVKPLKHKIEYTVPMKDPYSDDDEHILYASSYVLGSIGAHSGDFVTVRYGKEEDEAGSHILKILSFIEPHNFDKNTLYVSPLFLLNHGYPHTLTIQRCSSDETSFQSLPIPDEITISRVSSPLTLNDIHTASIMANLKAYFESQARVIELGDLIPIVFDSKLSKVISQLKGEDAESVPFGSPDSVVWFQVESINKQTEGVIAGEQFLFKLDLVKLEQSGALKTDLSPPSNNKDIDWVKYLQLPSVFQYPTTVDSATTKLTVFPYVNQLRKIISTTLSHPTLQTAILLTSQTRAIGKTTIVKSLAYELGLNLVTLESYELLQPGNEVKTIGTIRGKLDRMIGQCPNLIIYFRHLEGLTVKNEEEKGTSLLISKFVELVKEYTSKGAIIISSVNDVDKLNEEVRALFKFEMEIPVPSEPERLTVFKHLLSSLNQPIRKDVSLQALSLQSAGLTASDLVSIVKTAQSLALKQHNQTVTLPRLTPDHFISSINDARSKFSDAIGAPRIPTVTWDDIGGLDIVKGEILDTIELPLKHPELFSSGVKKRSGILFYGPPGTGKTLLAKAIASNFSLNFFSVKGPELLNMYIGESEANVRKVFQRARDAKPCVVFFDELDSVAPKRGNHGDSGGVMDRIVSQLLAELDGMSSGSSDGGDGVFVVGATNRPDLLDEALLRPGRFDKLLYLGISDTTEKQRTIMEALTRKFKLGDDVDLQALAEKCPFNFTGADFYALCSDSMLNAMTRVAGEVDEKLKKYNEDKQEPVTTRWWFDNVATDEDIKVEVTQRDFVKSLNELKPSVSQEELNHYLRVRENFEGGKKKESG</sequence>
<evidence type="ECO:0000313" key="13">
    <source>
        <dbReference type="EMBL" id="KAH3687227.1"/>
    </source>
</evidence>
<evidence type="ECO:0000256" key="7">
    <source>
        <dbReference type="ARBA" id="ARBA00029433"/>
    </source>
</evidence>
<evidence type="ECO:0000259" key="12">
    <source>
        <dbReference type="SMART" id="SM00382"/>
    </source>
</evidence>
<comment type="subcellular location">
    <subcellularLocation>
        <location evidence="7">Endomembrane system</location>
        <topology evidence="7">Peripheral membrane protein</topology>
        <orientation evidence="7">Cytoplasmic side</orientation>
    </subcellularLocation>
</comment>
<dbReference type="SUPFAM" id="SSF52540">
    <property type="entry name" value="P-loop containing nucleoside triphosphate hydrolases"/>
    <property type="match status" value="2"/>
</dbReference>
<dbReference type="Gene3D" id="3.40.50.300">
    <property type="entry name" value="P-loop containing nucleotide triphosphate hydrolases"/>
    <property type="match status" value="2"/>
</dbReference>
<feature type="domain" description="AAA+ ATPase" evidence="12">
    <location>
        <begin position="771"/>
        <end position="914"/>
    </location>
</feature>
<evidence type="ECO:0000256" key="1">
    <source>
        <dbReference type="ARBA" id="ARBA00006914"/>
    </source>
</evidence>
<dbReference type="PANTHER" id="PTHR23077:SF9">
    <property type="entry name" value="PEROXISOMAL ATPASE PEX6"/>
    <property type="match status" value="1"/>
</dbReference>
<dbReference type="FunFam" id="3.40.50.300:FF:000109">
    <property type="entry name" value="Peroxisomal biogenesis factor 6"/>
    <property type="match status" value="1"/>
</dbReference>
<dbReference type="InterPro" id="IPR027417">
    <property type="entry name" value="P-loop_NTPase"/>
</dbReference>
<evidence type="ECO:0000256" key="3">
    <source>
        <dbReference type="ARBA" id="ARBA00022741"/>
    </source>
</evidence>
<evidence type="ECO:0000256" key="6">
    <source>
        <dbReference type="ARBA" id="ARBA00023136"/>
    </source>
</evidence>
<evidence type="ECO:0000256" key="4">
    <source>
        <dbReference type="ARBA" id="ARBA00022801"/>
    </source>
</evidence>
<dbReference type="PROSITE" id="PS00674">
    <property type="entry name" value="AAA"/>
    <property type="match status" value="1"/>
</dbReference>
<dbReference type="Proteomes" id="UP000774326">
    <property type="component" value="Unassembled WGS sequence"/>
</dbReference>
<evidence type="ECO:0000256" key="2">
    <source>
        <dbReference type="ARBA" id="ARBA00022593"/>
    </source>
</evidence>
<dbReference type="EMBL" id="JAEUBG010000915">
    <property type="protein sequence ID" value="KAH3687227.1"/>
    <property type="molecule type" value="Genomic_DNA"/>
</dbReference>
<dbReference type="SMART" id="SM00382">
    <property type="entry name" value="AAA"/>
    <property type="match status" value="1"/>
</dbReference>
<comment type="caution">
    <text evidence="13">The sequence shown here is derived from an EMBL/GenBank/DDBJ whole genome shotgun (WGS) entry which is preliminary data.</text>
</comment>
<dbReference type="GO" id="GO:0005829">
    <property type="term" value="C:cytosol"/>
    <property type="evidence" value="ECO:0007669"/>
    <property type="project" value="TreeGrafter"/>
</dbReference>
<dbReference type="Gene3D" id="1.10.8.60">
    <property type="match status" value="2"/>
</dbReference>
<keyword evidence="5" id="KW-0067">ATP-binding</keyword>
<keyword evidence="14" id="KW-1185">Reference proteome</keyword>
<dbReference type="Pfam" id="PF00004">
    <property type="entry name" value="AAA"/>
    <property type="match status" value="2"/>
</dbReference>
<dbReference type="InterPro" id="IPR056995">
    <property type="entry name" value="PEX6_4th_dom"/>
</dbReference>
<dbReference type="InterPro" id="IPR003593">
    <property type="entry name" value="AAA+_ATPase"/>
</dbReference>
<name>A0A9P8QA59_WICPI</name>
<dbReference type="CDD" id="cd19527">
    <property type="entry name" value="RecA-like_PEX6_r2"/>
    <property type="match status" value="1"/>
</dbReference>
<dbReference type="GO" id="GO:0016887">
    <property type="term" value="F:ATP hydrolysis activity"/>
    <property type="evidence" value="ECO:0007669"/>
    <property type="project" value="InterPro"/>
</dbReference>
<dbReference type="InterPro" id="IPR050168">
    <property type="entry name" value="AAA_ATPase_domain"/>
</dbReference>
<dbReference type="PANTHER" id="PTHR23077">
    <property type="entry name" value="AAA-FAMILY ATPASE"/>
    <property type="match status" value="1"/>
</dbReference>
<dbReference type="Pfam" id="PF17862">
    <property type="entry name" value="AAA_lid_3"/>
    <property type="match status" value="1"/>
</dbReference>
<dbReference type="InterPro" id="IPR047533">
    <property type="entry name" value="RecA-like_PEX6_r2"/>
</dbReference>
<keyword evidence="3" id="KW-0547">Nucleotide-binding</keyword>
<dbReference type="Pfam" id="PF09336">
    <property type="entry name" value="Vps4_C"/>
    <property type="match status" value="1"/>
</dbReference>
<proteinExistence type="inferred from homology"/>
<evidence type="ECO:0000256" key="9">
    <source>
        <dbReference type="ARBA" id="ARBA00034920"/>
    </source>
</evidence>
<reference evidence="13" key="1">
    <citation type="journal article" date="2021" name="Open Biol.">
        <title>Shared evolutionary footprints suggest mitochondrial oxidative damage underlies multiple complex I losses in fungi.</title>
        <authorList>
            <person name="Schikora-Tamarit M.A."/>
            <person name="Marcet-Houben M."/>
            <person name="Nosek J."/>
            <person name="Gabaldon T."/>
        </authorList>
    </citation>
    <scope>NUCLEOTIDE SEQUENCE</scope>
    <source>
        <strain evidence="13">CBS2887</strain>
    </source>
</reference>
<dbReference type="GO" id="GO:0005778">
    <property type="term" value="C:peroxisomal membrane"/>
    <property type="evidence" value="ECO:0007669"/>
    <property type="project" value="TreeGrafter"/>
</dbReference>
<dbReference type="Pfam" id="PF23315">
    <property type="entry name" value="PEX6_4th"/>
    <property type="match status" value="1"/>
</dbReference>
<dbReference type="GO" id="GO:0005524">
    <property type="term" value="F:ATP binding"/>
    <property type="evidence" value="ECO:0007669"/>
    <property type="project" value="UniProtKB-KW"/>
</dbReference>
<evidence type="ECO:0000313" key="14">
    <source>
        <dbReference type="Proteomes" id="UP000774326"/>
    </source>
</evidence>
<dbReference type="InterPro" id="IPR015415">
    <property type="entry name" value="Spast_Vps4_C"/>
</dbReference>
<comment type="catalytic activity">
    <reaction evidence="11">
        <text>ATP + H2O = ADP + phosphate + H(+)</text>
        <dbReference type="Rhea" id="RHEA:13065"/>
        <dbReference type="ChEBI" id="CHEBI:15377"/>
        <dbReference type="ChEBI" id="CHEBI:15378"/>
        <dbReference type="ChEBI" id="CHEBI:30616"/>
        <dbReference type="ChEBI" id="CHEBI:43474"/>
        <dbReference type="ChEBI" id="CHEBI:456216"/>
    </reaction>
    <physiologicalReaction direction="left-to-right" evidence="11">
        <dbReference type="Rhea" id="RHEA:13066"/>
    </physiologicalReaction>
</comment>
<evidence type="ECO:0000256" key="5">
    <source>
        <dbReference type="ARBA" id="ARBA00022840"/>
    </source>
</evidence>
<accession>A0A9P8QA59</accession>
<gene>
    <name evidence="13" type="ORF">WICPIJ_001784</name>
</gene>
<reference evidence="13" key="2">
    <citation type="submission" date="2021-01" db="EMBL/GenBank/DDBJ databases">
        <authorList>
            <person name="Schikora-Tamarit M.A."/>
        </authorList>
    </citation>
    <scope>NUCLEOTIDE SEQUENCE</scope>
    <source>
        <strain evidence="13">CBS2887</strain>
    </source>
</reference>
<keyword evidence="4" id="KW-0378">Hydrolase</keyword>
<evidence type="ECO:0000256" key="8">
    <source>
        <dbReference type="ARBA" id="ARBA00034811"/>
    </source>
</evidence>
<dbReference type="AlphaFoldDB" id="A0A9P8QA59"/>
<keyword evidence="6" id="KW-0472">Membrane</keyword>
<organism evidence="13 14">
    <name type="scientific">Wickerhamomyces pijperi</name>
    <name type="common">Yeast</name>
    <name type="synonym">Pichia pijperi</name>
    <dbReference type="NCBI Taxonomy" id="599730"/>
    <lineage>
        <taxon>Eukaryota</taxon>
        <taxon>Fungi</taxon>
        <taxon>Dikarya</taxon>
        <taxon>Ascomycota</taxon>
        <taxon>Saccharomycotina</taxon>
        <taxon>Saccharomycetes</taxon>
        <taxon>Phaffomycetales</taxon>
        <taxon>Wickerhamomycetaceae</taxon>
        <taxon>Wickerhamomyces</taxon>
    </lineage>
</organism>
<evidence type="ECO:0000256" key="10">
    <source>
        <dbReference type="ARBA" id="ARBA00045342"/>
    </source>
</evidence>